<dbReference type="InterPro" id="IPR011330">
    <property type="entry name" value="Glyco_hydro/deAcase_b/a-brl"/>
</dbReference>
<proteinExistence type="predicted"/>
<keyword evidence="4" id="KW-1185">Reference proteome</keyword>
<dbReference type="STRING" id="402600.SAMN05216188_101306"/>
<feature type="domain" description="Alpha-galactosidase NEW3" evidence="2">
    <location>
        <begin position="529"/>
        <end position="592"/>
    </location>
</feature>
<accession>A0A1H9A8D7</accession>
<feature type="compositionally biased region" description="Pro residues" evidence="1">
    <location>
        <begin position="482"/>
        <end position="493"/>
    </location>
</feature>
<reference evidence="4" key="1">
    <citation type="submission" date="2016-10" db="EMBL/GenBank/DDBJ databases">
        <authorList>
            <person name="Varghese N."/>
            <person name="Submissions S."/>
        </authorList>
    </citation>
    <scope>NUCLEOTIDE SEQUENCE [LARGE SCALE GENOMIC DNA]</scope>
    <source>
        <strain evidence="4">CGMCC 4.3525</strain>
    </source>
</reference>
<evidence type="ECO:0000313" key="4">
    <source>
        <dbReference type="Proteomes" id="UP000199352"/>
    </source>
</evidence>
<dbReference type="InterPro" id="IPR018905">
    <property type="entry name" value="A-galactase_NEW3"/>
</dbReference>
<dbReference type="SUPFAM" id="SSF74650">
    <property type="entry name" value="Galactose mutarotase-like"/>
    <property type="match status" value="1"/>
</dbReference>
<dbReference type="RefSeq" id="WP_218147975.1">
    <property type="nucleotide sequence ID" value="NZ_FOFR01000001.1"/>
</dbReference>
<dbReference type="EMBL" id="FOFR01000001">
    <property type="protein sequence ID" value="SEP72895.1"/>
    <property type="molecule type" value="Genomic_DNA"/>
</dbReference>
<evidence type="ECO:0000256" key="1">
    <source>
        <dbReference type="SAM" id="MobiDB-lite"/>
    </source>
</evidence>
<sequence length="727" mass="76778">MIIAESTELFVGSRTALLQVVRLTSPALAGPVHAHVSGPGLRSPRHSGPLVPGPFGYEVAVDVSAHLPGAVVPAQAVVRSASGVETCTFSLVVGSPGWTVHLVGHVAGDAPFAALRAHLDLALTDRAYRFAVTSVELLQPYWDMFPQHRSPLLRLISEGQIEVVGAESNVVGVPPVLSALPPGQPLTASSLGEAERGVYSSFLELRSSADAPHVMLPVGGDRCGPNPWVTAIHHDWSARYTWPRVICSLPRDYYVRSSVPVPPAPPDDSPAAVFATHASRLTGAAYPSAALTRAATAHPREAFDLRSEVVSRSLAALTSTVDSCVVVWNPLPSPCTDIVSVHLPTPRNVHVELSGETLPTLVDGLTVTFLARDVPPHGWRTYALVDDDVDHGWQRGHGNEIASNHYVLSYDPIASLVAVNGPPLESPRLLGPVTVWHSEVGEKMVGSSTFTLWHDVDHLGPSPLVGVLGARTPSSGSLPDVPSRPAPAGPPLGPATPAVTPVFARYWLHEPTPLGGLPANVHLEVLGPTRLRVVAVANGQDFTGTVRLSLPDGWAASWNALPVTLRAGDHVTAEVLLAPPRTPGCHPVRATLEGLPFEVYDVVLLTVPEWDAEDPVEVLWVASAPSTVSVRPGSSAALRVVMASSAHGDLPLQARVLSPRPTWDLVGPFCVGGLLPARGRTSLDFTVSAPPWAEPGRWPAVVRVVAGDLVRTTAPICLEVAGYHASS</sequence>
<dbReference type="GO" id="GO:0030246">
    <property type="term" value="F:carbohydrate binding"/>
    <property type="evidence" value="ECO:0007669"/>
    <property type="project" value="InterPro"/>
</dbReference>
<protein>
    <recommendedName>
        <fullName evidence="2">Alpha-galactosidase NEW3 domain-containing protein</fullName>
    </recommendedName>
</protein>
<dbReference type="GO" id="GO:0003824">
    <property type="term" value="F:catalytic activity"/>
    <property type="evidence" value="ECO:0007669"/>
    <property type="project" value="InterPro"/>
</dbReference>
<evidence type="ECO:0000259" key="2">
    <source>
        <dbReference type="Pfam" id="PF10633"/>
    </source>
</evidence>
<dbReference type="SUPFAM" id="SSF88713">
    <property type="entry name" value="Glycoside hydrolase/deacetylase"/>
    <property type="match status" value="1"/>
</dbReference>
<feature type="region of interest" description="Disordered" evidence="1">
    <location>
        <begin position="471"/>
        <end position="493"/>
    </location>
</feature>
<evidence type="ECO:0000313" key="3">
    <source>
        <dbReference type="EMBL" id="SEP72895.1"/>
    </source>
</evidence>
<dbReference type="Proteomes" id="UP000199352">
    <property type="component" value="Unassembled WGS sequence"/>
</dbReference>
<name>A0A1H9A8D7_9PSEU</name>
<dbReference type="AlphaFoldDB" id="A0A1H9A8D7"/>
<gene>
    <name evidence="3" type="ORF">SAMN05216188_101306</name>
</gene>
<dbReference type="Pfam" id="PF10633">
    <property type="entry name" value="NPCBM_assoc"/>
    <property type="match status" value="1"/>
</dbReference>
<dbReference type="GO" id="GO:0005975">
    <property type="term" value="P:carbohydrate metabolic process"/>
    <property type="evidence" value="ECO:0007669"/>
    <property type="project" value="InterPro"/>
</dbReference>
<organism evidence="3 4">
    <name type="scientific">Lentzea xinjiangensis</name>
    <dbReference type="NCBI Taxonomy" id="402600"/>
    <lineage>
        <taxon>Bacteria</taxon>
        <taxon>Bacillati</taxon>
        <taxon>Actinomycetota</taxon>
        <taxon>Actinomycetes</taxon>
        <taxon>Pseudonocardiales</taxon>
        <taxon>Pseudonocardiaceae</taxon>
        <taxon>Lentzea</taxon>
    </lineage>
</organism>
<dbReference type="InterPro" id="IPR011013">
    <property type="entry name" value="Gal_mutarotase_sf_dom"/>
</dbReference>